<organism evidence="1 2">
    <name type="scientific">Conger conger</name>
    <name type="common">Conger eel</name>
    <name type="synonym">Muraena conger</name>
    <dbReference type="NCBI Taxonomy" id="82655"/>
    <lineage>
        <taxon>Eukaryota</taxon>
        <taxon>Metazoa</taxon>
        <taxon>Chordata</taxon>
        <taxon>Craniata</taxon>
        <taxon>Vertebrata</taxon>
        <taxon>Euteleostomi</taxon>
        <taxon>Actinopterygii</taxon>
        <taxon>Neopterygii</taxon>
        <taxon>Teleostei</taxon>
        <taxon>Anguilliformes</taxon>
        <taxon>Congridae</taxon>
        <taxon>Conger</taxon>
    </lineage>
</organism>
<gene>
    <name evidence="1" type="ORF">COCON_G00000280</name>
</gene>
<name>A0A9Q1I780_CONCO</name>
<dbReference type="Proteomes" id="UP001152803">
    <property type="component" value="Unassembled WGS sequence"/>
</dbReference>
<evidence type="ECO:0000313" key="2">
    <source>
        <dbReference type="Proteomes" id="UP001152803"/>
    </source>
</evidence>
<dbReference type="InterPro" id="IPR015943">
    <property type="entry name" value="WD40/YVTN_repeat-like_dom_sf"/>
</dbReference>
<dbReference type="PANTHER" id="PTHR23287">
    <property type="entry name" value="RUBY-EYE2-LIKE PROTEIN"/>
    <property type="match status" value="1"/>
</dbReference>
<comment type="caution">
    <text evidence="1">The sequence shown here is derived from an EMBL/GenBank/DDBJ whole genome shotgun (WGS) entry which is preliminary data.</text>
</comment>
<dbReference type="GO" id="GO:0032527">
    <property type="term" value="P:protein exit from endoplasmic reticulum"/>
    <property type="evidence" value="ECO:0007669"/>
    <property type="project" value="TreeGrafter"/>
</dbReference>
<dbReference type="EMBL" id="JAFJMO010000001">
    <property type="protein sequence ID" value="KAJ8287369.1"/>
    <property type="molecule type" value="Genomic_DNA"/>
</dbReference>
<proteinExistence type="predicted"/>
<accession>A0A9Q1I780</accession>
<protein>
    <recommendedName>
        <fullName evidence="3">Tectonin beta-propeller repeat containing 2</fullName>
    </recommendedName>
</protein>
<dbReference type="GO" id="GO:0005737">
    <property type="term" value="C:cytoplasm"/>
    <property type="evidence" value="ECO:0007669"/>
    <property type="project" value="GOC"/>
</dbReference>
<dbReference type="OrthoDB" id="9930272at2759"/>
<dbReference type="SUPFAM" id="SSF50978">
    <property type="entry name" value="WD40 repeat-like"/>
    <property type="match status" value="1"/>
</dbReference>
<sequence>MAAHTAPPVLKEFCPLYYLLNSIPAKVQKGFRSVLVYLTALDASSDYIAVGSSIGMLYLYCRRLGHMNKYNLEGKSEPITAVKLLSCFDDLVAVGTASGRVALFQLVSPLPGRNKQLRRFDVIGLHKSTITALSWSPNGMKLFSGDDRGRVVFSAVDLDQGVCSPVLLLEEPYPIVQLEYSQKVLLVSSQQRCIMYYTQEQSLQQLGSKPRKSIGRLGACFRVGLCKQSDLQVYAARPGLRLWRADVRGEAAGRPELLPEPRLAAELEQYSVYLLDCLNQAIVGGMEGCGDIVSVACTENEIFILKGDRDIIRIATRPEGLAPNREACSPPIITAH</sequence>
<reference evidence="1" key="1">
    <citation type="journal article" date="2023" name="Science">
        <title>Genome structures resolve the early diversification of teleost fishes.</title>
        <authorList>
            <person name="Parey E."/>
            <person name="Louis A."/>
            <person name="Montfort J."/>
            <person name="Bouchez O."/>
            <person name="Roques C."/>
            <person name="Iampietro C."/>
            <person name="Lluch J."/>
            <person name="Castinel A."/>
            <person name="Donnadieu C."/>
            <person name="Desvignes T."/>
            <person name="Floi Bucao C."/>
            <person name="Jouanno E."/>
            <person name="Wen M."/>
            <person name="Mejri S."/>
            <person name="Dirks R."/>
            <person name="Jansen H."/>
            <person name="Henkel C."/>
            <person name="Chen W.J."/>
            <person name="Zahm M."/>
            <person name="Cabau C."/>
            <person name="Klopp C."/>
            <person name="Thompson A.W."/>
            <person name="Robinson-Rechavi M."/>
            <person name="Braasch I."/>
            <person name="Lecointre G."/>
            <person name="Bobe J."/>
            <person name="Postlethwait J.H."/>
            <person name="Berthelot C."/>
            <person name="Roest Crollius H."/>
            <person name="Guiguen Y."/>
        </authorList>
    </citation>
    <scope>NUCLEOTIDE SEQUENCE</scope>
    <source>
        <strain evidence="1">Concon-B</strain>
    </source>
</reference>
<evidence type="ECO:0008006" key="3">
    <source>
        <dbReference type="Google" id="ProtNLM"/>
    </source>
</evidence>
<evidence type="ECO:0000313" key="1">
    <source>
        <dbReference type="EMBL" id="KAJ8287369.1"/>
    </source>
</evidence>
<dbReference type="Gene3D" id="2.130.10.10">
    <property type="entry name" value="YVTN repeat-like/Quinoprotein amine dehydrogenase"/>
    <property type="match status" value="1"/>
</dbReference>
<dbReference type="AlphaFoldDB" id="A0A9Q1I780"/>
<dbReference type="PANTHER" id="PTHR23287:SF16">
    <property type="entry name" value="TECTONIN BETA-PROPELLER REPEAT-CONTAINING PROTEIN 2"/>
    <property type="match status" value="1"/>
</dbReference>
<dbReference type="InterPro" id="IPR036322">
    <property type="entry name" value="WD40_repeat_dom_sf"/>
</dbReference>
<keyword evidence="2" id="KW-1185">Reference proteome</keyword>